<dbReference type="GO" id="GO:0005829">
    <property type="term" value="C:cytosol"/>
    <property type="evidence" value="ECO:0007669"/>
    <property type="project" value="TreeGrafter"/>
</dbReference>
<feature type="active site" description="Proton donor/acceptor" evidence="9">
    <location>
        <position position="423"/>
    </location>
</feature>
<dbReference type="GO" id="GO:0005634">
    <property type="term" value="C:nucleus"/>
    <property type="evidence" value="ECO:0007669"/>
    <property type="project" value="UniProtKB-ARBA"/>
</dbReference>
<evidence type="ECO:0000313" key="15">
    <source>
        <dbReference type="EMBL" id="CAD5117563.1"/>
    </source>
</evidence>
<proteinExistence type="inferred from homology"/>
<keyword evidence="1 8" id="KW-0489">Methyltransferase</keyword>
<dbReference type="GO" id="GO:0035243">
    <property type="term" value="F:protein-arginine omega-N symmetric methyltransferase activity"/>
    <property type="evidence" value="ECO:0007669"/>
    <property type="project" value="UniProtKB-EC"/>
</dbReference>
<evidence type="ECO:0000256" key="3">
    <source>
        <dbReference type="ARBA" id="ARBA00022691"/>
    </source>
</evidence>
<dbReference type="Pfam" id="PF05185">
    <property type="entry name" value="PRMT5"/>
    <property type="match status" value="1"/>
</dbReference>
<keyword evidence="4" id="KW-0156">Chromatin regulator</keyword>
<dbReference type="InterPro" id="IPR025799">
    <property type="entry name" value="Arg_MeTrfase"/>
</dbReference>
<feature type="domain" description="PRMT5 arginine-N-methyltransferase" evidence="12">
    <location>
        <begin position="285"/>
        <end position="452"/>
    </location>
</feature>
<feature type="binding site" evidence="10">
    <location>
        <begin position="407"/>
        <end position="408"/>
    </location>
    <ligand>
        <name>S-adenosyl-L-methionine</name>
        <dbReference type="ChEBI" id="CHEBI:59789"/>
    </ligand>
</feature>
<dbReference type="Gene3D" id="3.20.20.150">
    <property type="entry name" value="Divalent-metal-dependent TIM barrel enzymes"/>
    <property type="match status" value="1"/>
</dbReference>
<feature type="binding site" evidence="10">
    <location>
        <position position="310"/>
    </location>
    <ligand>
        <name>S-adenosyl-L-methionine</name>
        <dbReference type="ChEBI" id="CHEBI:59789"/>
    </ligand>
</feature>
<accession>A0A7I8VNH3</accession>
<sequence length="625" mass="71178">MSERVIIGRDLCNSSDISKTLSDAIGKGFEFVCVPLVHPRFKREFFNSETALKERFLPLTRSDLTLISQEWNSNVVGKISPWIDLDSKIEHVRLNSEKAFHEEVNYAQHLALSCIMIDLKKRNCLNLAKNVLQHISNKLTPTIWIRVPLVSRSRNMNLFGDEDLTEETEDPWDRWNTLHLTCSTSKRIRLALELTADLPDTEGILRWTGEPVNALIIPTSVFILNKANYPVLSSVHQKVVQKFMALNVQIIITGYHRHSVVSFNTYLQYIQHLKSKMPAPTPIEEHSKGFEDYLQDPLQPLMDNLESGTYEVFEKDPIKYKLYQEAIYHAISDRVTADEADTRETVVMVVGAGRGPLVTASLIAAKRARRIIKVYAIEKNKNALVTLRNLAADDEMWRGRVTVISSDMRTWEATEKADILVSELLGSFGDNELSPECLDGAQRFLKNDGISIPESYTSYLCPLSSPKLFAASSSASLPFKHPQSGLETPYVVRLLNVNLLDKPKPLFTFHHPNHQKPIDNTRYKSVSFRSPKKSTIHGFAGYFFSTLYKDIYLSTVPESHSEGMFSWFPMFLPIRQPVVVEENGTISVTFWRCQSPRDVWYEWCLTEPVNLGIHNPQGNAYKIGL</sequence>
<dbReference type="EMBL" id="CAJFCJ010000007">
    <property type="protein sequence ID" value="CAD5117563.1"/>
    <property type="molecule type" value="Genomic_DNA"/>
</dbReference>
<dbReference type="GO" id="GO:0044020">
    <property type="term" value="F:histone H4R3 methyltransferase activity"/>
    <property type="evidence" value="ECO:0007669"/>
    <property type="project" value="UniProtKB-ARBA"/>
</dbReference>
<dbReference type="InterPro" id="IPR007857">
    <property type="entry name" value="Arg_MeTrfase_PRMT5"/>
</dbReference>
<feature type="domain" description="PRMT5 TIM barrel" evidence="13">
    <location>
        <begin position="28"/>
        <end position="275"/>
    </location>
</feature>
<keyword evidence="6" id="KW-0804">Transcription</keyword>
<dbReference type="AlphaFoldDB" id="A0A7I8VNH3"/>
<evidence type="ECO:0000256" key="1">
    <source>
        <dbReference type="ARBA" id="ARBA00022603"/>
    </source>
</evidence>
<feature type="active site" description="Proton donor/acceptor" evidence="9">
    <location>
        <position position="432"/>
    </location>
</feature>
<dbReference type="FunFam" id="2.70.160.11:FF:000003">
    <property type="entry name" value="Protein arginine N-methyltransferase 5"/>
    <property type="match status" value="1"/>
</dbReference>
<organism evidence="15 16">
    <name type="scientific">Dimorphilus gyrociliatus</name>
    <dbReference type="NCBI Taxonomy" id="2664684"/>
    <lineage>
        <taxon>Eukaryota</taxon>
        <taxon>Metazoa</taxon>
        <taxon>Spiralia</taxon>
        <taxon>Lophotrochozoa</taxon>
        <taxon>Annelida</taxon>
        <taxon>Polychaeta</taxon>
        <taxon>Polychaeta incertae sedis</taxon>
        <taxon>Dinophilidae</taxon>
        <taxon>Dimorphilus</taxon>
    </lineage>
</organism>
<feature type="domain" description="PRMT5 oligomerisation" evidence="14">
    <location>
        <begin position="455"/>
        <end position="623"/>
    </location>
</feature>
<protein>
    <recommendedName>
        <fullName evidence="8">Protein arginine N-methyltransferase</fullName>
    </recommendedName>
</protein>
<feature type="site" description="Critical for specifying symmetric addition of methyl groups" evidence="11">
    <location>
        <position position="313"/>
    </location>
</feature>
<name>A0A7I8VNH3_9ANNE</name>
<evidence type="ECO:0000256" key="5">
    <source>
        <dbReference type="ARBA" id="ARBA00023015"/>
    </source>
</evidence>
<keyword evidence="2 8" id="KW-0808">Transferase</keyword>
<dbReference type="InterPro" id="IPR029063">
    <property type="entry name" value="SAM-dependent_MTases_sf"/>
</dbReference>
<dbReference type="PROSITE" id="PS51678">
    <property type="entry name" value="SAM_MT_PRMT"/>
    <property type="match status" value="1"/>
</dbReference>
<dbReference type="GO" id="GO:0032259">
    <property type="term" value="P:methylation"/>
    <property type="evidence" value="ECO:0007669"/>
    <property type="project" value="UniProtKB-KW"/>
</dbReference>
<comment type="caution">
    <text evidence="15">The sequence shown here is derived from an EMBL/GenBank/DDBJ whole genome shotgun (WGS) entry which is preliminary data.</text>
</comment>
<dbReference type="Proteomes" id="UP000549394">
    <property type="component" value="Unassembled WGS sequence"/>
</dbReference>
<dbReference type="SUPFAM" id="SSF53335">
    <property type="entry name" value="S-adenosyl-L-methionine-dependent methyltransferases"/>
    <property type="match status" value="1"/>
</dbReference>
<feature type="binding site" evidence="10">
    <location>
        <position position="378"/>
    </location>
    <ligand>
        <name>S-adenosyl-L-methionine</name>
        <dbReference type="ChEBI" id="CHEBI:59789"/>
    </ligand>
</feature>
<evidence type="ECO:0000259" key="12">
    <source>
        <dbReference type="Pfam" id="PF05185"/>
    </source>
</evidence>
<dbReference type="FunFam" id="3.40.50.150:FF:000029">
    <property type="entry name" value="Protein arginine N-methyltransferase 5"/>
    <property type="match status" value="1"/>
</dbReference>
<evidence type="ECO:0000259" key="13">
    <source>
        <dbReference type="Pfam" id="PF17285"/>
    </source>
</evidence>
<feature type="binding site" evidence="10">
    <location>
        <begin position="319"/>
        <end position="320"/>
    </location>
    <ligand>
        <name>S-adenosyl-L-methionine</name>
        <dbReference type="ChEBI" id="CHEBI:59789"/>
    </ligand>
</feature>
<dbReference type="Pfam" id="PF17285">
    <property type="entry name" value="PRMT5_TIM"/>
    <property type="match status" value="1"/>
</dbReference>
<evidence type="ECO:0000259" key="14">
    <source>
        <dbReference type="Pfam" id="PF17286"/>
    </source>
</evidence>
<dbReference type="InterPro" id="IPR035248">
    <property type="entry name" value="PRMT5_C"/>
</dbReference>
<keyword evidence="5" id="KW-0805">Transcription regulation</keyword>
<dbReference type="PANTHER" id="PTHR10738">
    <property type="entry name" value="PROTEIN ARGININE N-METHYLTRANSFERASE 5"/>
    <property type="match status" value="1"/>
</dbReference>
<comment type="catalytic activity">
    <reaction evidence="7">
        <text>L-arginyl-[protein] + 2 S-adenosyl-L-methionine = N(omega),N(omega)'-dimethyl-L-arginyl-[protein] + 2 S-adenosyl-L-homocysteine + 2 H(+)</text>
        <dbReference type="Rhea" id="RHEA:48108"/>
        <dbReference type="Rhea" id="RHEA-COMP:10532"/>
        <dbReference type="Rhea" id="RHEA-COMP:11992"/>
        <dbReference type="ChEBI" id="CHEBI:15378"/>
        <dbReference type="ChEBI" id="CHEBI:29965"/>
        <dbReference type="ChEBI" id="CHEBI:57856"/>
        <dbReference type="ChEBI" id="CHEBI:59789"/>
        <dbReference type="ChEBI" id="CHEBI:88221"/>
        <dbReference type="EC" id="2.1.1.320"/>
    </reaction>
</comment>
<evidence type="ECO:0000256" key="2">
    <source>
        <dbReference type="ARBA" id="ARBA00022679"/>
    </source>
</evidence>
<keyword evidence="3 8" id="KW-0949">S-adenosyl-L-methionine</keyword>
<dbReference type="InterPro" id="IPR035075">
    <property type="entry name" value="PRMT5"/>
</dbReference>
<reference evidence="15 16" key="1">
    <citation type="submission" date="2020-08" db="EMBL/GenBank/DDBJ databases">
        <authorList>
            <person name="Hejnol A."/>
        </authorList>
    </citation>
    <scope>NUCLEOTIDE SEQUENCE [LARGE SCALE GENOMIC DNA]</scope>
</reference>
<evidence type="ECO:0000313" key="16">
    <source>
        <dbReference type="Proteomes" id="UP000549394"/>
    </source>
</evidence>
<dbReference type="InterPro" id="IPR035247">
    <property type="entry name" value="PRMT5_TIM"/>
</dbReference>
<dbReference type="Gene3D" id="2.70.160.11">
    <property type="entry name" value="Hnrnp arginine n-methyltransferase1"/>
    <property type="match status" value="1"/>
</dbReference>
<evidence type="ECO:0000256" key="6">
    <source>
        <dbReference type="ARBA" id="ARBA00023163"/>
    </source>
</evidence>
<evidence type="ECO:0000256" key="7">
    <source>
        <dbReference type="ARBA" id="ARBA00048612"/>
    </source>
</evidence>
<dbReference type="OrthoDB" id="1368803at2759"/>
<comment type="similarity">
    <text evidence="8">Belongs to the class I-like SAM-binding methyltransferase superfamily.</text>
</comment>
<evidence type="ECO:0000256" key="8">
    <source>
        <dbReference type="PIRNR" id="PIRNR015894"/>
    </source>
</evidence>
<dbReference type="Gene3D" id="3.40.50.150">
    <property type="entry name" value="Vaccinia Virus protein VP39"/>
    <property type="match status" value="1"/>
</dbReference>
<evidence type="ECO:0000256" key="10">
    <source>
        <dbReference type="PIRSR" id="PIRSR015894-2"/>
    </source>
</evidence>
<dbReference type="FunFam" id="3.20.20.150:FF:000008">
    <property type="entry name" value="Protein arginine N-methyltransferase 5"/>
    <property type="match status" value="1"/>
</dbReference>
<dbReference type="GO" id="GO:0006355">
    <property type="term" value="P:regulation of DNA-templated transcription"/>
    <property type="evidence" value="ECO:0007669"/>
    <property type="project" value="TreeGrafter"/>
</dbReference>
<dbReference type="Pfam" id="PF17286">
    <property type="entry name" value="PRMT5_C"/>
    <property type="match status" value="1"/>
</dbReference>
<evidence type="ECO:0000256" key="11">
    <source>
        <dbReference type="PIRSR" id="PIRSR015894-3"/>
    </source>
</evidence>
<dbReference type="PIRSF" id="PIRSF015894">
    <property type="entry name" value="Skb1_MeTrfase"/>
    <property type="match status" value="1"/>
</dbReference>
<evidence type="ECO:0000256" key="4">
    <source>
        <dbReference type="ARBA" id="ARBA00022853"/>
    </source>
</evidence>
<gene>
    <name evidence="15" type="ORF">DGYR_LOCUS6081</name>
</gene>
<keyword evidence="16" id="KW-1185">Reference proteome</keyword>
<dbReference type="PANTHER" id="PTHR10738:SF0">
    <property type="entry name" value="PROTEIN ARGININE N-METHYLTRANSFERASE 5"/>
    <property type="match status" value="1"/>
</dbReference>
<evidence type="ECO:0000256" key="9">
    <source>
        <dbReference type="PIRSR" id="PIRSR015894-1"/>
    </source>
</evidence>